<evidence type="ECO:0000313" key="1">
    <source>
        <dbReference type="EMBL" id="GFD52878.1"/>
    </source>
</evidence>
<accession>A0A699X4P8</accession>
<protein>
    <submittedName>
        <fullName evidence="1">Uncharacterized protein</fullName>
    </submittedName>
</protein>
<reference evidence="1" key="1">
    <citation type="journal article" date="2019" name="Sci. Rep.">
        <title>Draft genome of Tanacetum cinerariifolium, the natural source of mosquito coil.</title>
        <authorList>
            <person name="Yamashiro T."/>
            <person name="Shiraishi A."/>
            <person name="Satake H."/>
            <person name="Nakayama K."/>
        </authorList>
    </citation>
    <scope>NUCLEOTIDE SEQUENCE</scope>
</reference>
<proteinExistence type="predicted"/>
<sequence>SDERVLHFNEIFQIDSCVCQACLQERQLSAEDQKSLIVKTRKD</sequence>
<feature type="non-terminal residue" evidence="1">
    <location>
        <position position="1"/>
    </location>
</feature>
<gene>
    <name evidence="1" type="ORF">Tci_924847</name>
</gene>
<comment type="caution">
    <text evidence="1">The sequence shown here is derived from an EMBL/GenBank/DDBJ whole genome shotgun (WGS) entry which is preliminary data.</text>
</comment>
<name>A0A699X4P8_TANCI</name>
<dbReference type="EMBL" id="BKCJ011787518">
    <property type="protein sequence ID" value="GFD52878.1"/>
    <property type="molecule type" value="Genomic_DNA"/>
</dbReference>
<organism evidence="1">
    <name type="scientific">Tanacetum cinerariifolium</name>
    <name type="common">Dalmatian daisy</name>
    <name type="synonym">Chrysanthemum cinerariifolium</name>
    <dbReference type="NCBI Taxonomy" id="118510"/>
    <lineage>
        <taxon>Eukaryota</taxon>
        <taxon>Viridiplantae</taxon>
        <taxon>Streptophyta</taxon>
        <taxon>Embryophyta</taxon>
        <taxon>Tracheophyta</taxon>
        <taxon>Spermatophyta</taxon>
        <taxon>Magnoliopsida</taxon>
        <taxon>eudicotyledons</taxon>
        <taxon>Gunneridae</taxon>
        <taxon>Pentapetalae</taxon>
        <taxon>asterids</taxon>
        <taxon>campanulids</taxon>
        <taxon>Asterales</taxon>
        <taxon>Asteraceae</taxon>
        <taxon>Asteroideae</taxon>
        <taxon>Anthemideae</taxon>
        <taxon>Anthemidinae</taxon>
        <taxon>Tanacetum</taxon>
    </lineage>
</organism>
<dbReference type="AlphaFoldDB" id="A0A699X4P8"/>